<evidence type="ECO:0000313" key="1">
    <source>
        <dbReference type="EMBL" id="GAA4954305.1"/>
    </source>
</evidence>
<evidence type="ECO:0000313" key="2">
    <source>
        <dbReference type="Proteomes" id="UP001501302"/>
    </source>
</evidence>
<dbReference type="InterPro" id="IPR036866">
    <property type="entry name" value="RibonucZ/Hydroxyglut_hydro"/>
</dbReference>
<gene>
    <name evidence="1" type="ORF">GCM10023314_29910</name>
</gene>
<protein>
    <recommendedName>
        <fullName evidence="3">Cobyric acid synthase CobQ</fullName>
    </recommendedName>
</protein>
<dbReference type="Proteomes" id="UP001501302">
    <property type="component" value="Unassembled WGS sequence"/>
</dbReference>
<accession>A0ABP9GV38</accession>
<comment type="caution">
    <text evidence="1">The sequence shown here is derived from an EMBL/GenBank/DDBJ whole genome shotgun (WGS) entry which is preliminary data.</text>
</comment>
<organism evidence="1 2">
    <name type="scientific">Algibacter agarivorans</name>
    <dbReference type="NCBI Taxonomy" id="1109741"/>
    <lineage>
        <taxon>Bacteria</taxon>
        <taxon>Pseudomonadati</taxon>
        <taxon>Bacteroidota</taxon>
        <taxon>Flavobacteriia</taxon>
        <taxon>Flavobacteriales</taxon>
        <taxon>Flavobacteriaceae</taxon>
        <taxon>Algibacter</taxon>
    </lineage>
</organism>
<name>A0ABP9GV38_9FLAO</name>
<evidence type="ECO:0008006" key="3">
    <source>
        <dbReference type="Google" id="ProtNLM"/>
    </source>
</evidence>
<proteinExistence type="predicted"/>
<keyword evidence="2" id="KW-1185">Reference proteome</keyword>
<dbReference type="RefSeq" id="WP_345193466.1">
    <property type="nucleotide sequence ID" value="NZ_BAABJJ010000044.1"/>
</dbReference>
<dbReference type="EMBL" id="BAABJJ010000044">
    <property type="protein sequence ID" value="GAA4954305.1"/>
    <property type="molecule type" value="Genomic_DNA"/>
</dbReference>
<dbReference type="Gene3D" id="3.60.15.10">
    <property type="entry name" value="Ribonuclease Z/Hydroxyacylglutathione hydrolase-like"/>
    <property type="match status" value="1"/>
</dbReference>
<sequence length="379" mass="43192">MGKNKVKYYPVGNGDTSLFKTSNANIITDCNIREVKDGIYDVKKNLIEELDTRDDKPYTDLFILTHHDNDHCLNFKNHFHTGKISSYDDNDDKIIIDELWVNEYILGDNNISDDSDAGVIRKEVRRRRNLYKSNDSSKDERGNRLVLIGYDDNNEFTNVPQHIPGSTVTQINDTSLKNFEFFIHAPFKADVIDCNAKEDRNMSSIVYQARFYKSNGSDFSCRILHGGDADHYRWATIKEKSEKNDNKDALEWDIFQTPHHCSWTFFNDTPYKDDDKGIDNSEPKQTSIDILNYSLTGAKVVATSKKVVNDKDNPPHYPAKTEYTNVVGISNFKNTQKFYDDFKKPIVFEIDDYGATLIKASAAAISSGLSKPSRAGRAG</sequence>
<reference evidence="2" key="1">
    <citation type="journal article" date="2019" name="Int. J. Syst. Evol. Microbiol.">
        <title>The Global Catalogue of Microorganisms (GCM) 10K type strain sequencing project: providing services to taxonomists for standard genome sequencing and annotation.</title>
        <authorList>
            <consortium name="The Broad Institute Genomics Platform"/>
            <consortium name="The Broad Institute Genome Sequencing Center for Infectious Disease"/>
            <person name="Wu L."/>
            <person name="Ma J."/>
        </authorList>
    </citation>
    <scope>NUCLEOTIDE SEQUENCE [LARGE SCALE GENOMIC DNA]</scope>
    <source>
        <strain evidence="2">JCM 18285</strain>
    </source>
</reference>
<dbReference type="SUPFAM" id="SSF56281">
    <property type="entry name" value="Metallo-hydrolase/oxidoreductase"/>
    <property type="match status" value="1"/>
</dbReference>